<dbReference type="SMART" id="SM00267">
    <property type="entry name" value="GGDEF"/>
    <property type="match status" value="1"/>
</dbReference>
<dbReference type="CDD" id="cd01949">
    <property type="entry name" value="GGDEF"/>
    <property type="match status" value="1"/>
</dbReference>
<accession>I0V4P9</accession>
<feature type="region of interest" description="Disordered" evidence="1">
    <location>
        <begin position="1"/>
        <end position="23"/>
    </location>
</feature>
<dbReference type="InterPro" id="IPR043128">
    <property type="entry name" value="Rev_trsase/Diguanyl_cyclase"/>
</dbReference>
<reference evidence="3 4" key="1">
    <citation type="submission" date="2012-01" db="EMBL/GenBank/DDBJ databases">
        <title>Improved High-Quality Draft sequence of Saccharomonospora xinjiangensis XJ-54.</title>
        <authorList>
            <consortium name="US DOE Joint Genome Institute"/>
            <person name="Lucas S."/>
            <person name="Han J."/>
            <person name="Lapidus A."/>
            <person name="Cheng J.-F."/>
            <person name="Goodwin L."/>
            <person name="Pitluck S."/>
            <person name="Peters L."/>
            <person name="Mikhailova N."/>
            <person name="Teshima H."/>
            <person name="Detter J.C."/>
            <person name="Han C."/>
            <person name="Tapia R."/>
            <person name="Land M."/>
            <person name="Hauser L."/>
            <person name="Kyrpides N."/>
            <person name="Ivanova N."/>
            <person name="Pagani I."/>
            <person name="Brambilla E.-M."/>
            <person name="Klenk H.-P."/>
            <person name="Woyke T."/>
        </authorList>
    </citation>
    <scope>NUCLEOTIDE SEQUENCE [LARGE SCALE GENOMIC DNA]</scope>
    <source>
        <strain evidence="3 4">XJ-54</strain>
    </source>
</reference>
<dbReference type="NCBIfam" id="TIGR00254">
    <property type="entry name" value="GGDEF"/>
    <property type="match status" value="1"/>
</dbReference>
<keyword evidence="4" id="KW-1185">Reference proteome</keyword>
<dbReference type="EMBL" id="JH636049">
    <property type="protein sequence ID" value="EID55102.1"/>
    <property type="molecule type" value="Genomic_DNA"/>
</dbReference>
<evidence type="ECO:0000256" key="1">
    <source>
        <dbReference type="SAM" id="MobiDB-lite"/>
    </source>
</evidence>
<dbReference type="InterPro" id="IPR000160">
    <property type="entry name" value="GGDEF_dom"/>
</dbReference>
<feature type="region of interest" description="Disordered" evidence="1">
    <location>
        <begin position="561"/>
        <end position="608"/>
    </location>
</feature>
<name>I0V4P9_9PSEU</name>
<proteinExistence type="predicted"/>
<organism evidence="3 4">
    <name type="scientific">Saccharomonospora xinjiangensis XJ-54</name>
    <dbReference type="NCBI Taxonomy" id="882086"/>
    <lineage>
        <taxon>Bacteria</taxon>
        <taxon>Bacillati</taxon>
        <taxon>Actinomycetota</taxon>
        <taxon>Actinomycetes</taxon>
        <taxon>Pseudonocardiales</taxon>
        <taxon>Pseudonocardiaceae</taxon>
        <taxon>Saccharomonospora</taxon>
    </lineage>
</organism>
<gene>
    <name evidence="3" type="ORF">SacxiDRAFT_2887</name>
</gene>
<dbReference type="Gene3D" id="3.30.70.270">
    <property type="match status" value="1"/>
</dbReference>
<dbReference type="AlphaFoldDB" id="I0V4P9"/>
<dbReference type="Proteomes" id="UP000004691">
    <property type="component" value="Unassembled WGS sequence"/>
</dbReference>
<dbReference type="Pfam" id="PF00990">
    <property type="entry name" value="GGDEF"/>
    <property type="match status" value="1"/>
</dbReference>
<evidence type="ECO:0000313" key="3">
    <source>
        <dbReference type="EMBL" id="EID55102.1"/>
    </source>
</evidence>
<dbReference type="PROSITE" id="PS50887">
    <property type="entry name" value="GGDEF"/>
    <property type="match status" value="1"/>
</dbReference>
<dbReference type="eggNOG" id="COG3706">
    <property type="taxonomic scope" value="Bacteria"/>
</dbReference>
<sequence length="608" mass="65851">MPGDARRGLGRLHGDGVGDERHPALGDMSDAWVLGRARELIATVQRTDRAEQLRVTTLLDELLEETRHRGEPVLVAQLLRATGLARLVIRGLAEEAEPLLDEMLTHTRRHGLALLRADAHALRGRLLVVREQEDAALTEIARALALLDDLPAPDVHLGRRAWDRMLSSALNDCWIVLNQLGVYEAAEEVIARAHQAIRDSAGPHEITLQLMNRVKMLLGWGLRLERVGRSEEAGEKFRTAASMTIAVEAPFAESLFPRKPGVPAVEQVGVLAAALALAAPASAHVERLRRLVAEQGYPQEKLLVTIALARCLVADDRRQEAIETLLQARDTEAEDTSQPSMRLNLLRELTALSGGLTGEVSGKGAQDDPIPLLLDYATALEGELWSMRESQIATLNTRREHERLSAEHGAITQQAMQDPLTGLPNRRALDERLRALATSTSSDPLSVALTDLDGFKDVNDQHSHAEGDAVLRVVASTLRDALRADDIVARYGGDEFVILLPKAPMGAATQALTRAVKAVASLPRHLSHGVTLSVGLVCLRAQESAEEVLSRADAAMYQAKRRGGNQIASSPAGQENHGNAAGQRQSPACERGATHSRTDPTAEAGDHP</sequence>
<dbReference type="PANTHER" id="PTHR45138">
    <property type="entry name" value="REGULATORY COMPONENTS OF SENSORY TRANSDUCTION SYSTEM"/>
    <property type="match status" value="1"/>
</dbReference>
<dbReference type="InterPro" id="IPR029787">
    <property type="entry name" value="Nucleotide_cyclase"/>
</dbReference>
<feature type="compositionally biased region" description="Basic and acidic residues" evidence="1">
    <location>
        <begin position="592"/>
        <end position="608"/>
    </location>
</feature>
<dbReference type="Gene3D" id="1.25.40.10">
    <property type="entry name" value="Tetratricopeptide repeat domain"/>
    <property type="match status" value="1"/>
</dbReference>
<dbReference type="InterPro" id="IPR050469">
    <property type="entry name" value="Diguanylate_Cyclase"/>
</dbReference>
<dbReference type="GO" id="GO:0052621">
    <property type="term" value="F:diguanylate cyclase activity"/>
    <property type="evidence" value="ECO:0007669"/>
    <property type="project" value="TreeGrafter"/>
</dbReference>
<dbReference type="SUPFAM" id="SSF55073">
    <property type="entry name" value="Nucleotide cyclase"/>
    <property type="match status" value="1"/>
</dbReference>
<dbReference type="PANTHER" id="PTHR45138:SF9">
    <property type="entry name" value="DIGUANYLATE CYCLASE DGCM-RELATED"/>
    <property type="match status" value="1"/>
</dbReference>
<evidence type="ECO:0000313" key="4">
    <source>
        <dbReference type="Proteomes" id="UP000004691"/>
    </source>
</evidence>
<feature type="domain" description="GGDEF" evidence="2">
    <location>
        <begin position="443"/>
        <end position="572"/>
    </location>
</feature>
<evidence type="ECO:0000259" key="2">
    <source>
        <dbReference type="PROSITE" id="PS50887"/>
    </source>
</evidence>
<dbReference type="STRING" id="882086.SacxiDRAFT_2887"/>
<dbReference type="HOGENOM" id="CLU_454054_0_0_11"/>
<protein>
    <submittedName>
        <fullName evidence="3">Diguanylate cyclase (GGDEF) domain-containing protein</fullName>
    </submittedName>
</protein>
<feature type="compositionally biased region" description="Polar residues" evidence="1">
    <location>
        <begin position="566"/>
        <end position="586"/>
    </location>
</feature>
<dbReference type="InterPro" id="IPR011990">
    <property type="entry name" value="TPR-like_helical_dom_sf"/>
</dbReference>
<dbReference type="FunFam" id="3.30.70.270:FF:000001">
    <property type="entry name" value="Diguanylate cyclase domain protein"/>
    <property type="match status" value="1"/>
</dbReference>